<reference evidence="2" key="1">
    <citation type="journal article" date="2023" name="Nat. Plants">
        <title>Single-cell RNA sequencing provides a high-resolution roadmap for understanding the multicellular compartmentation of specialized metabolism.</title>
        <authorList>
            <person name="Sun S."/>
            <person name="Shen X."/>
            <person name="Li Y."/>
            <person name="Li Y."/>
            <person name="Wang S."/>
            <person name="Li R."/>
            <person name="Zhang H."/>
            <person name="Shen G."/>
            <person name="Guo B."/>
            <person name="Wei J."/>
            <person name="Xu J."/>
            <person name="St-Pierre B."/>
            <person name="Chen S."/>
            <person name="Sun C."/>
        </authorList>
    </citation>
    <scope>NUCLEOTIDE SEQUENCE [LARGE SCALE GENOMIC DNA]</scope>
</reference>
<dbReference type="EMBL" id="CM044708">
    <property type="protein sequence ID" value="KAI5651169.1"/>
    <property type="molecule type" value="Genomic_DNA"/>
</dbReference>
<accession>A0ACB9ZTX6</accession>
<gene>
    <name evidence="1" type="ORF">M9H77_37174</name>
</gene>
<evidence type="ECO:0000313" key="2">
    <source>
        <dbReference type="Proteomes" id="UP001060085"/>
    </source>
</evidence>
<comment type="caution">
    <text evidence="1">The sequence shown here is derived from an EMBL/GenBank/DDBJ whole genome shotgun (WGS) entry which is preliminary data.</text>
</comment>
<dbReference type="Proteomes" id="UP001060085">
    <property type="component" value="Linkage Group LG08"/>
</dbReference>
<sequence length="674" mass="75001">MDYTKLLLAGFLVVSLALGGGAGEPLRGPLPPCDFPAIYNFGDSNSDTGGISAAFLPIPRPYGETFFRRPSGRDSDGRLIIDFIAENLDLPHLGAYLDSIGTNYSHGANFATGGSTIRRQNETIFENGISPFSLDIQTIHFDQFKARTHQLYNQGHDVAARGRLPRPKDFSRALYVLDIGQNDLILGFRKLSDAQLKASLPDIVNQFANAVIHLYEQGARSFWIHNTGPIGCLPMATLLYIKNPKKSGYLDHYGCIKSQNAMAVEFNKQLHDRVRRLRFELPKAALTYVDVYAAKYRLISNTNKEGFMDPMKICCGRHEKNIHVWCGQKEIINGSEVFGGTCATPSSYVNTGGIAAAYYPMATPCGNTYFADHLGLPFLSAYLDSIGTNFKHGTNFATGGATITRPNFTWFQSGLSPFPFDIQVEHFTQFKDRATYFYYQENSTSDKSRLPKPEEFSKALYTIDIGQNDIAGILQKGKQEIQATIPFLIAQFSAQIRDLYGKGARYFWIHNTGPIGCLPLARIRVQNPPEGSLDEYGCIKNENEVAMEFNKQLKDEVLKLRTELSEAGLIYVDMYSAKYELISKAEKQGFEEAMRICCGIHVNGYDIWCGQKGNINGSEVYGGSCPKPWAVISWDGVHYTEAANAWVASTLINASFSDPPIPISRACYPNYVHR</sequence>
<keyword evidence="2" id="KW-1185">Reference proteome</keyword>
<organism evidence="1 2">
    <name type="scientific">Catharanthus roseus</name>
    <name type="common">Madagascar periwinkle</name>
    <name type="synonym">Vinca rosea</name>
    <dbReference type="NCBI Taxonomy" id="4058"/>
    <lineage>
        <taxon>Eukaryota</taxon>
        <taxon>Viridiplantae</taxon>
        <taxon>Streptophyta</taxon>
        <taxon>Embryophyta</taxon>
        <taxon>Tracheophyta</taxon>
        <taxon>Spermatophyta</taxon>
        <taxon>Magnoliopsida</taxon>
        <taxon>eudicotyledons</taxon>
        <taxon>Gunneridae</taxon>
        <taxon>Pentapetalae</taxon>
        <taxon>asterids</taxon>
        <taxon>lamiids</taxon>
        <taxon>Gentianales</taxon>
        <taxon>Apocynaceae</taxon>
        <taxon>Rauvolfioideae</taxon>
        <taxon>Vinceae</taxon>
        <taxon>Catharanthinae</taxon>
        <taxon>Catharanthus</taxon>
    </lineage>
</organism>
<name>A0ACB9ZTX6_CATRO</name>
<proteinExistence type="predicted"/>
<protein>
    <submittedName>
        <fullName evidence="1">Uncharacterized protein</fullName>
    </submittedName>
</protein>
<evidence type="ECO:0000313" key="1">
    <source>
        <dbReference type="EMBL" id="KAI5651169.1"/>
    </source>
</evidence>